<accession>A0A6J7U9G1</accession>
<dbReference type="PROSITE" id="PS50935">
    <property type="entry name" value="SSB"/>
    <property type="match status" value="1"/>
</dbReference>
<proteinExistence type="predicted"/>
<keyword evidence="1" id="KW-0238">DNA-binding</keyword>
<dbReference type="GO" id="GO:0003697">
    <property type="term" value="F:single-stranded DNA binding"/>
    <property type="evidence" value="ECO:0007669"/>
    <property type="project" value="InterPro"/>
</dbReference>
<protein>
    <submittedName>
        <fullName evidence="3">Unannotated protein</fullName>
    </submittedName>
</protein>
<dbReference type="InterPro" id="IPR012340">
    <property type="entry name" value="NA-bd_OB-fold"/>
</dbReference>
<reference evidence="3" key="1">
    <citation type="submission" date="2020-05" db="EMBL/GenBank/DDBJ databases">
        <authorList>
            <person name="Chiriac C."/>
            <person name="Salcher M."/>
            <person name="Ghai R."/>
            <person name="Kavagutti S V."/>
        </authorList>
    </citation>
    <scope>NUCLEOTIDE SEQUENCE</scope>
</reference>
<dbReference type="EMBL" id="CAFBPN010000147">
    <property type="protein sequence ID" value="CAB5031202.1"/>
    <property type="molecule type" value="Genomic_DNA"/>
</dbReference>
<dbReference type="InterPro" id="IPR000424">
    <property type="entry name" value="Primosome_PriB/ssb"/>
</dbReference>
<dbReference type="EMBL" id="CAFBQU010000005">
    <property type="protein sequence ID" value="CAB5060868.1"/>
    <property type="molecule type" value="Genomic_DNA"/>
</dbReference>
<gene>
    <name evidence="2" type="ORF">UFOPK4098_01565</name>
    <name evidence="3" type="ORF">UFOPK4347_00323</name>
</gene>
<evidence type="ECO:0000313" key="2">
    <source>
        <dbReference type="EMBL" id="CAB5031202.1"/>
    </source>
</evidence>
<organism evidence="3">
    <name type="scientific">freshwater metagenome</name>
    <dbReference type="NCBI Taxonomy" id="449393"/>
    <lineage>
        <taxon>unclassified sequences</taxon>
        <taxon>metagenomes</taxon>
        <taxon>ecological metagenomes</taxon>
    </lineage>
</organism>
<dbReference type="Gene3D" id="2.40.50.140">
    <property type="entry name" value="Nucleic acid-binding proteins"/>
    <property type="match status" value="1"/>
</dbReference>
<evidence type="ECO:0000256" key="1">
    <source>
        <dbReference type="ARBA" id="ARBA00023125"/>
    </source>
</evidence>
<evidence type="ECO:0000313" key="3">
    <source>
        <dbReference type="EMBL" id="CAB5060868.1"/>
    </source>
</evidence>
<sequence length="111" mass="12341">MNVVVIRGVVLNTPVERVLGSGEFATSFDVVTESDEGRLTVPVNWVTTVKTLLQEGEEVMVSGSVRRRFYRAGGAVQSRTEVLAKQVLNTRRKVAVKKSLAEIQKELTHTW</sequence>
<dbReference type="SUPFAM" id="SSF50249">
    <property type="entry name" value="Nucleic acid-binding proteins"/>
    <property type="match status" value="1"/>
</dbReference>
<dbReference type="AlphaFoldDB" id="A0A6J7U9G1"/>
<name>A0A6J7U9G1_9ZZZZ</name>